<feature type="transmembrane region" description="Helical" evidence="1">
    <location>
        <begin position="59"/>
        <end position="76"/>
    </location>
</feature>
<dbReference type="InterPro" id="IPR014843">
    <property type="entry name" value="Him1/Fmp52"/>
</dbReference>
<comment type="caution">
    <text evidence="2">The sequence shown here is derived from an EMBL/GenBank/DDBJ whole genome shotgun (WGS) entry which is preliminary data.</text>
</comment>
<evidence type="ECO:0000313" key="2">
    <source>
        <dbReference type="EMBL" id="RQW61818.1"/>
    </source>
</evidence>
<dbReference type="PANTHER" id="PTHR14097:SF7">
    <property type="entry name" value="OXIDOREDUCTASE HTATIP2"/>
    <property type="match status" value="1"/>
</dbReference>
<dbReference type="Pfam" id="PF08732">
    <property type="entry name" value="HIM1"/>
    <property type="match status" value="1"/>
</dbReference>
<dbReference type="OrthoDB" id="9798632at2"/>
<dbReference type="Gene3D" id="3.40.50.720">
    <property type="entry name" value="NAD(P)-binding Rossmann-like Domain"/>
    <property type="match status" value="1"/>
</dbReference>
<keyword evidence="3" id="KW-1185">Reference proteome</keyword>
<evidence type="ECO:0000313" key="3">
    <source>
        <dbReference type="Proteomes" id="UP000281112"/>
    </source>
</evidence>
<reference evidence="2 3" key="1">
    <citation type="submission" date="2018-11" db="EMBL/GenBank/DDBJ databases">
        <title>Vibrio LJC006 sp. nov., isolated from seawater during the bloom of the enteromorpha.</title>
        <authorList>
            <person name="Liang J."/>
        </authorList>
    </citation>
    <scope>NUCLEOTIDE SEQUENCE [LARGE SCALE GENOMIC DNA]</scope>
    <source>
        <strain evidence="2 3">LJC006</strain>
    </source>
</reference>
<dbReference type="AlphaFoldDB" id="A0A3N9TC85"/>
<dbReference type="EMBL" id="RJVQ01000009">
    <property type="protein sequence ID" value="RQW61818.1"/>
    <property type="molecule type" value="Genomic_DNA"/>
</dbReference>
<feature type="transmembrane region" description="Helical" evidence="1">
    <location>
        <begin position="21"/>
        <end position="47"/>
    </location>
</feature>
<evidence type="ECO:0000256" key="1">
    <source>
        <dbReference type="SAM" id="Phobius"/>
    </source>
</evidence>
<proteinExistence type="predicted"/>
<keyword evidence="1" id="KW-1133">Transmembrane helix</keyword>
<gene>
    <name evidence="2" type="ORF">EES38_17060</name>
</gene>
<name>A0A3N9TC85_9VIBR</name>
<protein>
    <submittedName>
        <fullName evidence="2">NAD-dependent epimerase/dehydratase family protein</fullName>
    </submittedName>
</protein>
<accession>A0A3N9TC85</accession>
<keyword evidence="1" id="KW-0472">Membrane</keyword>
<dbReference type="Proteomes" id="UP000281112">
    <property type="component" value="Unassembled WGS sequence"/>
</dbReference>
<keyword evidence="1" id="KW-0812">Transmembrane</keyword>
<dbReference type="SUPFAM" id="SSF51735">
    <property type="entry name" value="NAD(P)-binding Rossmann-fold domains"/>
    <property type="match status" value="1"/>
</dbReference>
<dbReference type="InterPro" id="IPR036291">
    <property type="entry name" value="NAD(P)-bd_dom_sf"/>
</dbReference>
<organism evidence="2 3">
    <name type="scientific">Vibrio viridaestus</name>
    <dbReference type="NCBI Taxonomy" id="2487322"/>
    <lineage>
        <taxon>Bacteria</taxon>
        <taxon>Pseudomonadati</taxon>
        <taxon>Pseudomonadota</taxon>
        <taxon>Gammaproteobacteria</taxon>
        <taxon>Vibrionales</taxon>
        <taxon>Vibrionaceae</taxon>
        <taxon>Vibrio</taxon>
    </lineage>
</organism>
<sequence length="277" mass="31076">MLLSHRDILNERQLECINSHLLGLVIKICFRSLSFALVRVIIALLYINLILLMIDKSSLSTFIVAGATGLVGRYVLKQLTDMHSVSHIYALSRRENDINSPKLDWIIHPSLVISEWQVLNPYPKYGAICLGTTRHDAGSKEGLEAVDVNLVVSVAKEMRVQGVTHLAVISSYGANKRSLSHYLRCKGMMEKKLEDLGFESLIILRPGPLVGQRAKSRLSETVVQRIMRVGQIFMFGPLKNFIPVKAEDVAAKMIKELVTEDNAAIKIINSMDIWRNI</sequence>
<dbReference type="PANTHER" id="PTHR14097">
    <property type="entry name" value="OXIDOREDUCTASE HTATIP2"/>
    <property type="match status" value="1"/>
</dbReference>